<gene>
    <name evidence="1" type="ORF">ABT39_MTgene3795</name>
</gene>
<protein>
    <submittedName>
        <fullName evidence="1">Uncharacterized protein</fullName>
    </submittedName>
</protein>
<geneLocation type="mitochondrion" evidence="1"/>
<evidence type="ECO:0000313" key="1">
    <source>
        <dbReference type="EMBL" id="KUM49246.1"/>
    </source>
</evidence>
<accession>A0A101M1D4</accession>
<keyword evidence="1" id="KW-0496">Mitochondrion</keyword>
<dbReference type="EMBL" id="LKAM01000003">
    <property type="protein sequence ID" value="KUM49246.1"/>
    <property type="molecule type" value="Genomic_DNA"/>
</dbReference>
<reference evidence="1" key="1">
    <citation type="journal article" date="2015" name="Genome Biol. Evol.">
        <title>Organellar Genomes of White Spruce (Picea glauca): Assembly and Annotation.</title>
        <authorList>
            <person name="Jackman S.D."/>
            <person name="Warren R.L."/>
            <person name="Gibb E.A."/>
            <person name="Vandervalk B.P."/>
            <person name="Mohamadi H."/>
            <person name="Chu J."/>
            <person name="Raymond A."/>
            <person name="Pleasance S."/>
            <person name="Coope R."/>
            <person name="Wildung M.R."/>
            <person name="Ritland C.E."/>
            <person name="Bousquet J."/>
            <person name="Jones S.J."/>
            <person name="Bohlmann J."/>
            <person name="Birol I."/>
        </authorList>
    </citation>
    <scope>NUCLEOTIDE SEQUENCE [LARGE SCALE GENOMIC DNA]</scope>
    <source>
        <tissue evidence="1">Flushing bud</tissue>
    </source>
</reference>
<sequence>MFFNVRRVMYPGVVIPEMVRVSIIQSFTSYWVHRIDHSRRTWHEHTSCARRTGNELRTTSILCTSN</sequence>
<name>A0A101M1D4_PICGL</name>
<proteinExistence type="predicted"/>
<organism evidence="1">
    <name type="scientific">Picea glauca</name>
    <name type="common">White spruce</name>
    <name type="synonym">Pinus glauca</name>
    <dbReference type="NCBI Taxonomy" id="3330"/>
    <lineage>
        <taxon>Eukaryota</taxon>
        <taxon>Viridiplantae</taxon>
        <taxon>Streptophyta</taxon>
        <taxon>Embryophyta</taxon>
        <taxon>Tracheophyta</taxon>
        <taxon>Spermatophyta</taxon>
        <taxon>Pinopsida</taxon>
        <taxon>Pinidae</taxon>
        <taxon>Conifers I</taxon>
        <taxon>Pinales</taxon>
        <taxon>Pinaceae</taxon>
        <taxon>Picea</taxon>
    </lineage>
</organism>
<comment type="caution">
    <text evidence="1">The sequence shown here is derived from an EMBL/GenBank/DDBJ whole genome shotgun (WGS) entry which is preliminary data.</text>
</comment>
<dbReference type="AlphaFoldDB" id="A0A101M1D4"/>